<feature type="transmembrane region" description="Helical" evidence="1">
    <location>
        <begin position="244"/>
        <end position="265"/>
    </location>
</feature>
<dbReference type="AlphaFoldDB" id="A0A0G1FTZ6"/>
<dbReference type="EMBL" id="LCFI01000006">
    <property type="protein sequence ID" value="KKS90253.1"/>
    <property type="molecule type" value="Genomic_DNA"/>
</dbReference>
<feature type="transmembrane region" description="Helical" evidence="1">
    <location>
        <begin position="147"/>
        <end position="165"/>
    </location>
</feature>
<feature type="transmembrane region" description="Helical" evidence="1">
    <location>
        <begin position="458"/>
        <end position="476"/>
    </location>
</feature>
<reference evidence="2 3" key="1">
    <citation type="journal article" date="2015" name="Nature">
        <title>rRNA introns, odd ribosomes, and small enigmatic genomes across a large radiation of phyla.</title>
        <authorList>
            <person name="Brown C.T."/>
            <person name="Hug L.A."/>
            <person name="Thomas B.C."/>
            <person name="Sharon I."/>
            <person name="Castelle C.J."/>
            <person name="Singh A."/>
            <person name="Wilkins M.J."/>
            <person name="Williams K.H."/>
            <person name="Banfield J.F."/>
        </authorList>
    </citation>
    <scope>NUCLEOTIDE SEQUENCE [LARGE SCALE GENOMIC DNA]</scope>
</reference>
<keyword evidence="1" id="KW-0812">Transmembrane</keyword>
<comment type="caution">
    <text evidence="2">The sequence shown here is derived from an EMBL/GenBank/DDBJ whole genome shotgun (WGS) entry which is preliminary data.</text>
</comment>
<keyword evidence="1" id="KW-0472">Membrane</keyword>
<feature type="transmembrane region" description="Helical" evidence="1">
    <location>
        <begin position="336"/>
        <end position="358"/>
    </location>
</feature>
<dbReference type="PANTHER" id="PTHR38454">
    <property type="entry name" value="INTEGRAL MEMBRANE PROTEIN-RELATED"/>
    <property type="match status" value="1"/>
</dbReference>
<evidence type="ECO:0000256" key="1">
    <source>
        <dbReference type="SAM" id="Phobius"/>
    </source>
</evidence>
<feature type="transmembrane region" description="Helical" evidence="1">
    <location>
        <begin position="402"/>
        <end position="420"/>
    </location>
</feature>
<feature type="transmembrane region" description="Helical" evidence="1">
    <location>
        <begin position="432"/>
        <end position="451"/>
    </location>
</feature>
<dbReference type="Proteomes" id="UP000034669">
    <property type="component" value="Unassembled WGS sequence"/>
</dbReference>
<feature type="transmembrane region" description="Helical" evidence="1">
    <location>
        <begin position="7"/>
        <end position="29"/>
    </location>
</feature>
<evidence type="ECO:0000313" key="2">
    <source>
        <dbReference type="EMBL" id="KKS90253.1"/>
    </source>
</evidence>
<dbReference type="PANTHER" id="PTHR38454:SF1">
    <property type="entry name" value="INTEGRAL MEMBRANE PROTEIN"/>
    <property type="match status" value="1"/>
</dbReference>
<keyword evidence="1" id="KW-1133">Transmembrane helix</keyword>
<evidence type="ECO:0000313" key="3">
    <source>
        <dbReference type="Proteomes" id="UP000034669"/>
    </source>
</evidence>
<feature type="transmembrane region" description="Helical" evidence="1">
    <location>
        <begin position="216"/>
        <end position="232"/>
    </location>
</feature>
<sequence length="781" mass="88839">MKKFLVPLLFLCIILAFFYKTFFLGLIPFPGDLLLSEYKPWQSYSFNGYVPGTIPNKAQYPDTVRQLYPWRTLVTNELKARRIPLWNPYNFSGTPLLANFQSAVFYPLNFLYLILPQQIAWTILVILQPTLGLLFTYWYVRKIGGSQLASALGALSYAFSLYATVWLQYNTIGHVILWLPLALLAVEHMRRKRTSLWFAILLFSQVSALLAGHPQLAGYLLVFVLTYSWFQARPVFKHIGTSTLLALGICAIQLIPGIELITYSARSPHDFSFIFQKILIQPQQLLMIAIPNLFGHPATRTYWLGDTFIGKSIYLGIIPLFFILSANRQKNSFVRFFIITAAITLVLMSANPVTFLLYKLNLPLISSSSPTLMSFLFIFSLTIATSLGLDGWIREKHSIGKLAHRSLTVTVFFIIVWWVYQSTEHYLTTLKAILYSGTLAGTTLVSFFIAITRKKLMIPILVVLILIHAADLFFHFQKFNPFVPAAYIFPQTSIFQFLKEYGGINPDSIGVNRFWGYGTASIQANFATQYQLFSSDGYDPLYPKWYGEFIHASKDGKLLDTFTTQTRSDATIVSGYGELDLPNNAHRLRILDALSIRYILDRPENGSTQKTFPPERFSFITDVDGWHVYENKSAAPRIFLTSSYRVYQNSQEFNDIFFSDTHNPSKTILLKEPIDKPLGTTDNTSVELTEYLPTQISLTAVSHGNLLYLSDTNYPGWRAFIDGKPTKIYSANHAFRAMYVPSGTHTIRFTFFPLSFKIGFIISVLSIAASAVYILKHEHKT</sequence>
<gene>
    <name evidence="2" type="ORF">UV66_C0006G0006</name>
</gene>
<accession>A0A0G1FTZ6</accession>
<proteinExistence type="predicted"/>
<feature type="transmembrane region" description="Helical" evidence="1">
    <location>
        <begin position="119"/>
        <end position="140"/>
    </location>
</feature>
<protein>
    <recommendedName>
        <fullName evidence="4">Bacterial membrane protein YfhO</fullName>
    </recommendedName>
</protein>
<name>A0A0G1FTZ6_9BACT</name>
<feature type="transmembrane region" description="Helical" evidence="1">
    <location>
        <begin position="370"/>
        <end position="390"/>
    </location>
</feature>
<dbReference type="InterPro" id="IPR018580">
    <property type="entry name" value="Uncharacterised_YfhO"/>
</dbReference>
<dbReference type="PATRIC" id="fig|1618557.3.peg.717"/>
<feature type="transmembrane region" description="Helical" evidence="1">
    <location>
        <begin position="754"/>
        <end position="775"/>
    </location>
</feature>
<dbReference type="Pfam" id="PF09586">
    <property type="entry name" value="YfhO"/>
    <property type="match status" value="1"/>
</dbReference>
<organism evidence="2 3">
    <name type="scientific">Candidatus Woesebacteria bacterium GW2011_GWA1_43_12</name>
    <dbReference type="NCBI Taxonomy" id="1618557"/>
    <lineage>
        <taxon>Bacteria</taxon>
        <taxon>Candidatus Woeseibacteriota</taxon>
    </lineage>
</organism>
<feature type="transmembrane region" description="Helical" evidence="1">
    <location>
        <begin position="302"/>
        <end position="324"/>
    </location>
</feature>
<evidence type="ECO:0008006" key="4">
    <source>
        <dbReference type="Google" id="ProtNLM"/>
    </source>
</evidence>